<evidence type="ECO:0000256" key="5">
    <source>
        <dbReference type="ARBA" id="ARBA00023136"/>
    </source>
</evidence>
<evidence type="ECO:0000313" key="9">
    <source>
        <dbReference type="Proteomes" id="UP001056455"/>
    </source>
</evidence>
<feature type="transmembrane region" description="Helical" evidence="7">
    <location>
        <begin position="256"/>
        <end position="279"/>
    </location>
</feature>
<evidence type="ECO:0000256" key="2">
    <source>
        <dbReference type="ARBA" id="ARBA00022475"/>
    </source>
</evidence>
<evidence type="ECO:0000256" key="7">
    <source>
        <dbReference type="SAM" id="Phobius"/>
    </source>
</evidence>
<evidence type="ECO:0000256" key="3">
    <source>
        <dbReference type="ARBA" id="ARBA00022692"/>
    </source>
</evidence>
<feature type="transmembrane region" description="Helical" evidence="7">
    <location>
        <begin position="42"/>
        <end position="63"/>
    </location>
</feature>
<evidence type="ECO:0000256" key="1">
    <source>
        <dbReference type="ARBA" id="ARBA00004651"/>
    </source>
</evidence>
<name>A0ABY4YZE2_9MICO</name>
<dbReference type="Pfam" id="PF03631">
    <property type="entry name" value="Virul_fac_BrkB"/>
    <property type="match status" value="1"/>
</dbReference>
<keyword evidence="9" id="KW-1185">Reference proteome</keyword>
<evidence type="ECO:0000256" key="4">
    <source>
        <dbReference type="ARBA" id="ARBA00022989"/>
    </source>
</evidence>
<dbReference type="RefSeq" id="WP_252595425.1">
    <property type="nucleotide sequence ID" value="NZ_CP099489.1"/>
</dbReference>
<dbReference type="PANTHER" id="PTHR30213:SF0">
    <property type="entry name" value="UPF0761 MEMBRANE PROTEIN YIHY"/>
    <property type="match status" value="1"/>
</dbReference>
<evidence type="ECO:0000256" key="6">
    <source>
        <dbReference type="SAM" id="MobiDB-lite"/>
    </source>
</evidence>
<keyword evidence="3 7" id="KW-0812">Transmembrane</keyword>
<dbReference type="InterPro" id="IPR017039">
    <property type="entry name" value="Virul_fac_BrkB"/>
</dbReference>
<keyword evidence="4 7" id="KW-1133">Transmembrane helix</keyword>
<reference evidence="8" key="1">
    <citation type="submission" date="2022-06" db="EMBL/GenBank/DDBJ databases">
        <title>Ornithinimicrobium HY1793.</title>
        <authorList>
            <person name="Huang Y."/>
        </authorList>
    </citation>
    <scope>NUCLEOTIDE SEQUENCE</scope>
    <source>
        <strain evidence="8">HY1793</strain>
    </source>
</reference>
<feature type="transmembrane region" description="Helical" evidence="7">
    <location>
        <begin position="12"/>
        <end position="30"/>
    </location>
</feature>
<dbReference type="EMBL" id="CP099489">
    <property type="protein sequence ID" value="USQ81889.1"/>
    <property type="molecule type" value="Genomic_DNA"/>
</dbReference>
<accession>A0ABY4YZE2</accession>
<feature type="region of interest" description="Disordered" evidence="6">
    <location>
        <begin position="304"/>
        <end position="337"/>
    </location>
</feature>
<feature type="transmembrane region" description="Helical" evidence="7">
    <location>
        <begin position="192"/>
        <end position="211"/>
    </location>
</feature>
<comment type="subcellular location">
    <subcellularLocation>
        <location evidence="1">Cell membrane</location>
        <topology evidence="1">Multi-pass membrane protein</topology>
    </subcellularLocation>
</comment>
<keyword evidence="5 7" id="KW-0472">Membrane</keyword>
<dbReference type="PANTHER" id="PTHR30213">
    <property type="entry name" value="INNER MEMBRANE PROTEIN YHJD"/>
    <property type="match status" value="1"/>
</dbReference>
<feature type="transmembrane region" description="Helical" evidence="7">
    <location>
        <begin position="151"/>
        <end position="172"/>
    </location>
</feature>
<sequence length="337" mass="36482">MRRRVWKVLAPVPGALPLARLVVEIFRLCFRYRVTGLSAEAAFFMLLCLPPLLLGLIAGVGFFGSNFDAQAVANVTGAIERLSAQFLTPEVVSEIIVPTVEDTLAGGRADLLSIGFLISLWSGSRALHVFMDAVQIMYAQSGERSIVGSRAMSLGLYVGGILLAGILVPLAIIGPGLLREWLPDQLDPLVSAYWLVVGGLALVGLTGLYHYAPKEKTAFYRDFPGAVVAAVIWVLSSLGLRAWASVAVGGTTIFGPLAAPIVVLTWFFLVALAILIGAATNASIRRLWPTDDYRGPIERAGEWWDQRSSEPAQPLSHIEDRDDPERLPRREGPKSHS</sequence>
<keyword evidence="2" id="KW-1003">Cell membrane</keyword>
<protein>
    <submittedName>
        <fullName evidence="8">YihY/virulence factor BrkB family protein</fullName>
    </submittedName>
</protein>
<organism evidence="8 9">
    <name type="scientific">Ornithinimicrobium faecis</name>
    <dbReference type="NCBI Taxonomy" id="2934158"/>
    <lineage>
        <taxon>Bacteria</taxon>
        <taxon>Bacillati</taxon>
        <taxon>Actinomycetota</taxon>
        <taxon>Actinomycetes</taxon>
        <taxon>Micrococcales</taxon>
        <taxon>Ornithinimicrobiaceae</taxon>
        <taxon>Ornithinimicrobium</taxon>
    </lineage>
</organism>
<evidence type="ECO:0000313" key="8">
    <source>
        <dbReference type="EMBL" id="USQ81889.1"/>
    </source>
</evidence>
<gene>
    <name evidence="8" type="ORF">NF556_09685</name>
</gene>
<proteinExistence type="predicted"/>
<feature type="transmembrane region" description="Helical" evidence="7">
    <location>
        <begin position="223"/>
        <end position="244"/>
    </location>
</feature>
<dbReference type="Proteomes" id="UP001056455">
    <property type="component" value="Chromosome"/>
</dbReference>
<feature type="compositionally biased region" description="Basic and acidic residues" evidence="6">
    <location>
        <begin position="317"/>
        <end position="337"/>
    </location>
</feature>